<gene>
    <name evidence="2" type="ORF">ACFOSV_02935</name>
</gene>
<proteinExistence type="predicted"/>
<evidence type="ECO:0008006" key="4">
    <source>
        <dbReference type="Google" id="ProtNLM"/>
    </source>
</evidence>
<evidence type="ECO:0000313" key="2">
    <source>
        <dbReference type="EMBL" id="MFC3879111.1"/>
    </source>
</evidence>
<comment type="caution">
    <text evidence="2">The sequence shown here is derived from an EMBL/GenBank/DDBJ whole genome shotgun (WGS) entry which is preliminary data.</text>
</comment>
<organism evidence="2 3">
    <name type="scientific">Algoriphagus namhaensis</name>
    <dbReference type="NCBI Taxonomy" id="915353"/>
    <lineage>
        <taxon>Bacteria</taxon>
        <taxon>Pseudomonadati</taxon>
        <taxon>Bacteroidota</taxon>
        <taxon>Cytophagia</taxon>
        <taxon>Cytophagales</taxon>
        <taxon>Cyclobacteriaceae</taxon>
        <taxon>Algoriphagus</taxon>
    </lineage>
</organism>
<dbReference type="Proteomes" id="UP001595805">
    <property type="component" value="Unassembled WGS sequence"/>
</dbReference>
<name>A0ABV8AQF1_9BACT</name>
<feature type="compositionally biased region" description="Basic and acidic residues" evidence="1">
    <location>
        <begin position="19"/>
        <end position="37"/>
    </location>
</feature>
<reference evidence="3" key="1">
    <citation type="journal article" date="2019" name="Int. J. Syst. Evol. Microbiol.">
        <title>The Global Catalogue of Microorganisms (GCM) 10K type strain sequencing project: providing services to taxonomists for standard genome sequencing and annotation.</title>
        <authorList>
            <consortium name="The Broad Institute Genomics Platform"/>
            <consortium name="The Broad Institute Genome Sequencing Center for Infectious Disease"/>
            <person name="Wu L."/>
            <person name="Ma J."/>
        </authorList>
    </citation>
    <scope>NUCLEOTIDE SEQUENCE [LARGE SCALE GENOMIC DNA]</scope>
    <source>
        <strain evidence="3">CCUG 60523</strain>
    </source>
</reference>
<evidence type="ECO:0000256" key="1">
    <source>
        <dbReference type="SAM" id="MobiDB-lite"/>
    </source>
</evidence>
<accession>A0ABV8AQF1</accession>
<sequence length="107" mass="12112">MPNWITKLRDRFFGFFSSKTKDDNSEAIPEKTPELEVSRQPGLSCPECGTKLVISMETLLNYEPVQCFNCGLELTIDQEKSKQSIESLRKLNQGLSEAKKVRADGQL</sequence>
<protein>
    <recommendedName>
        <fullName evidence="4">Transcription factor zinc-finger domain-containing protein</fullName>
    </recommendedName>
</protein>
<dbReference type="RefSeq" id="WP_377903227.1">
    <property type="nucleotide sequence ID" value="NZ_JBHRZS010000003.1"/>
</dbReference>
<evidence type="ECO:0000313" key="3">
    <source>
        <dbReference type="Proteomes" id="UP001595805"/>
    </source>
</evidence>
<feature type="region of interest" description="Disordered" evidence="1">
    <location>
        <begin position="19"/>
        <end position="42"/>
    </location>
</feature>
<dbReference type="EMBL" id="JBHRZS010000003">
    <property type="protein sequence ID" value="MFC3879111.1"/>
    <property type="molecule type" value="Genomic_DNA"/>
</dbReference>
<keyword evidence="3" id="KW-1185">Reference proteome</keyword>